<dbReference type="InterPro" id="IPR050767">
    <property type="entry name" value="Sel1_AlgK"/>
</dbReference>
<dbReference type="SMART" id="SM00671">
    <property type="entry name" value="SEL1"/>
    <property type="match status" value="5"/>
</dbReference>
<dbReference type="PANTHER" id="PTHR11102:SF160">
    <property type="entry name" value="ERAD-ASSOCIATED E3 UBIQUITIN-PROTEIN LIGASE COMPONENT HRD3"/>
    <property type="match status" value="1"/>
</dbReference>
<dbReference type="SUPFAM" id="SSF81901">
    <property type="entry name" value="HCP-like"/>
    <property type="match status" value="2"/>
</dbReference>
<sequence>MFSQWVFFFLLALAVPSFAWAEDATSDFASERSEAGLDDRRGDEPLAEFTRLRQAAETGEPQALFDFGAYFYQQQNYVSAREWWGKAAGAGMARAQIQLAMLYRDGDGGREDKTEAARWFRKAAEQGDAGAQNEMGVLYWRGEGVDQDRVKAGSWFERAAASGSEDAETNLGWFYLDDLQSDSAVPSSDEEAALLDRYAASREKAFQWFCKAASQGDARAQFKVGEAYWNGSGAGMNKLQARLWLEKAAQQQDADAIAWLESADQAAWYTRLENWVHAALDGELSGIADCSGVADRRHSGRGVESAPSEPEAVEIGAEDAIQAAEAASQ</sequence>
<dbReference type="InterPro" id="IPR006597">
    <property type="entry name" value="Sel1-like"/>
</dbReference>
<dbReference type="Gene3D" id="1.25.40.10">
    <property type="entry name" value="Tetratricopeptide repeat domain"/>
    <property type="match status" value="2"/>
</dbReference>
<keyword evidence="2" id="KW-1185">Reference proteome</keyword>
<reference evidence="1 2" key="1">
    <citation type="submission" date="2018-02" db="EMBL/GenBank/DDBJ databases">
        <title>FDA/CDC Antimicrobial Resistant Isolate Bank Genome Sequencing.</title>
        <authorList>
            <person name="Benahmed F.H."/>
            <person name="Lutgring J.D."/>
            <person name="Yoo B."/>
            <person name="Machado M."/>
            <person name="Brown A."/>
            <person name="McAllister G."/>
            <person name="Perry A."/>
            <person name="Halpin A.L."/>
            <person name="Vavikolanu K."/>
            <person name="Ott S."/>
            <person name="Zhao X."/>
            <person name="Tallon L.J."/>
            <person name="Sadzewicz L."/>
            <person name="Aluvathingal J."/>
            <person name="Nadendla S."/>
            <person name="Voskania-kordi A."/>
            <person name="Simonyan V."/>
            <person name="Patel J."/>
            <person name="Shawar R.M."/>
        </authorList>
    </citation>
    <scope>NUCLEOTIDE SEQUENCE [LARGE SCALE GENOMIC DNA]</scope>
    <source>
        <strain evidence="1 2">AR_0356</strain>
    </source>
</reference>
<accession>A0A2R3IYN4</accession>
<dbReference type="Pfam" id="PF08238">
    <property type="entry name" value="Sel1"/>
    <property type="match status" value="5"/>
</dbReference>
<name>A0A2R3IYN4_9PSED</name>
<protein>
    <submittedName>
        <fullName evidence="1">Sel1 repeat family protein</fullName>
    </submittedName>
</protein>
<dbReference type="Proteomes" id="UP000238390">
    <property type="component" value="Chromosome"/>
</dbReference>
<evidence type="ECO:0000313" key="2">
    <source>
        <dbReference type="Proteomes" id="UP000238390"/>
    </source>
</evidence>
<dbReference type="EMBL" id="CP027169">
    <property type="protein sequence ID" value="AVK07018.1"/>
    <property type="molecule type" value="Genomic_DNA"/>
</dbReference>
<gene>
    <name evidence="1" type="ORF">CSB93_1643</name>
</gene>
<organism evidence="1 2">
    <name type="scientific">Pseudomonas paraeruginosa</name>
    <dbReference type="NCBI Taxonomy" id="2994495"/>
    <lineage>
        <taxon>Bacteria</taxon>
        <taxon>Pseudomonadati</taxon>
        <taxon>Pseudomonadota</taxon>
        <taxon>Gammaproteobacteria</taxon>
        <taxon>Pseudomonadales</taxon>
        <taxon>Pseudomonadaceae</taxon>
        <taxon>Pseudomonas</taxon>
    </lineage>
</organism>
<dbReference type="AlphaFoldDB" id="A0A2R3IYN4"/>
<dbReference type="InterPro" id="IPR011990">
    <property type="entry name" value="TPR-like_helical_dom_sf"/>
</dbReference>
<evidence type="ECO:0000313" key="1">
    <source>
        <dbReference type="EMBL" id="AVK07018.1"/>
    </source>
</evidence>
<dbReference type="RefSeq" id="WP_043103770.1">
    <property type="nucleotide sequence ID" value="NZ_CP027169.1"/>
</dbReference>
<dbReference type="PANTHER" id="PTHR11102">
    <property type="entry name" value="SEL-1-LIKE PROTEIN"/>
    <property type="match status" value="1"/>
</dbReference>
<proteinExistence type="predicted"/>